<accession>A0A2P2P6T6</accession>
<reference evidence="1" key="1">
    <citation type="submission" date="2018-02" db="EMBL/GenBank/DDBJ databases">
        <title>Rhizophora mucronata_Transcriptome.</title>
        <authorList>
            <person name="Meera S.P."/>
            <person name="Sreeshan A."/>
            <person name="Augustine A."/>
        </authorList>
    </citation>
    <scope>NUCLEOTIDE SEQUENCE</scope>
    <source>
        <tissue evidence="1">Leaf</tissue>
    </source>
</reference>
<proteinExistence type="predicted"/>
<sequence>MKRVVSVLYIVHFCEFPFPDSDFNIHVLKLLGV</sequence>
<protein>
    <submittedName>
        <fullName evidence="1">Uncharacterized protein</fullName>
    </submittedName>
</protein>
<evidence type="ECO:0000313" key="1">
    <source>
        <dbReference type="EMBL" id="MBX50397.1"/>
    </source>
</evidence>
<dbReference type="AlphaFoldDB" id="A0A2P2P6T6"/>
<dbReference type="EMBL" id="GGEC01069913">
    <property type="protein sequence ID" value="MBX50397.1"/>
    <property type="molecule type" value="Transcribed_RNA"/>
</dbReference>
<name>A0A2P2P6T6_RHIMU</name>
<organism evidence="1">
    <name type="scientific">Rhizophora mucronata</name>
    <name type="common">Asiatic mangrove</name>
    <dbReference type="NCBI Taxonomy" id="61149"/>
    <lineage>
        <taxon>Eukaryota</taxon>
        <taxon>Viridiplantae</taxon>
        <taxon>Streptophyta</taxon>
        <taxon>Embryophyta</taxon>
        <taxon>Tracheophyta</taxon>
        <taxon>Spermatophyta</taxon>
        <taxon>Magnoliopsida</taxon>
        <taxon>eudicotyledons</taxon>
        <taxon>Gunneridae</taxon>
        <taxon>Pentapetalae</taxon>
        <taxon>rosids</taxon>
        <taxon>fabids</taxon>
        <taxon>Malpighiales</taxon>
        <taxon>Rhizophoraceae</taxon>
        <taxon>Rhizophora</taxon>
    </lineage>
</organism>